<name>A0A7K1KTP7_9ACTN</name>
<sequence>MLPRLAVPLRNVLDQRKQTAAEVEIMLNAHPLAKALTSMPGFGVRTASLVRLEVGYGSAFPTPGHLAAYAGLAPVTKQSGTSIKDNARPKAATSTSSTPCSWPPSPPSLTSSAGPTTARRENRANVTTPP</sequence>
<evidence type="ECO:0000313" key="3">
    <source>
        <dbReference type="EMBL" id="MUN35405.1"/>
    </source>
</evidence>
<dbReference type="GO" id="GO:0004803">
    <property type="term" value="F:transposase activity"/>
    <property type="evidence" value="ECO:0007669"/>
    <property type="project" value="InterPro"/>
</dbReference>
<reference evidence="3 4" key="1">
    <citation type="submission" date="2019-11" db="EMBL/GenBank/DDBJ databases">
        <authorList>
            <person name="Cao P."/>
        </authorList>
    </citation>
    <scope>NUCLEOTIDE SEQUENCE [LARGE SCALE GENOMIC DNA]</scope>
    <source>
        <strain evidence="3 4">NEAU-AAG5</strain>
    </source>
</reference>
<dbReference type="InterPro" id="IPR047650">
    <property type="entry name" value="Transpos_IS110"/>
</dbReference>
<evidence type="ECO:0000259" key="2">
    <source>
        <dbReference type="Pfam" id="PF02371"/>
    </source>
</evidence>
<feature type="domain" description="Transposase IS116/IS110/IS902 C-terminal" evidence="2">
    <location>
        <begin position="34"/>
        <end position="90"/>
    </location>
</feature>
<dbReference type="Proteomes" id="UP000432015">
    <property type="component" value="Unassembled WGS sequence"/>
</dbReference>
<evidence type="ECO:0000256" key="1">
    <source>
        <dbReference type="SAM" id="MobiDB-lite"/>
    </source>
</evidence>
<dbReference type="GO" id="GO:0003677">
    <property type="term" value="F:DNA binding"/>
    <property type="evidence" value="ECO:0007669"/>
    <property type="project" value="InterPro"/>
</dbReference>
<dbReference type="EMBL" id="WOFH01000001">
    <property type="protein sequence ID" value="MUN35405.1"/>
    <property type="molecule type" value="Genomic_DNA"/>
</dbReference>
<evidence type="ECO:0000313" key="4">
    <source>
        <dbReference type="Proteomes" id="UP000432015"/>
    </source>
</evidence>
<proteinExistence type="predicted"/>
<dbReference type="PANTHER" id="PTHR33055:SF3">
    <property type="entry name" value="PUTATIVE TRANSPOSASE FOR IS117-RELATED"/>
    <property type="match status" value="1"/>
</dbReference>
<accession>A0A7K1KTP7</accession>
<feature type="compositionally biased region" description="Low complexity" evidence="1">
    <location>
        <begin position="108"/>
        <end position="117"/>
    </location>
</feature>
<dbReference type="AlphaFoldDB" id="A0A7K1KTP7"/>
<dbReference type="Pfam" id="PF02371">
    <property type="entry name" value="Transposase_20"/>
    <property type="match status" value="1"/>
</dbReference>
<organism evidence="3 4">
    <name type="scientific">Actinomadura litoris</name>
    <dbReference type="NCBI Taxonomy" id="2678616"/>
    <lineage>
        <taxon>Bacteria</taxon>
        <taxon>Bacillati</taxon>
        <taxon>Actinomycetota</taxon>
        <taxon>Actinomycetes</taxon>
        <taxon>Streptosporangiales</taxon>
        <taxon>Thermomonosporaceae</taxon>
        <taxon>Actinomadura</taxon>
    </lineage>
</organism>
<dbReference type="GO" id="GO:0006313">
    <property type="term" value="P:DNA transposition"/>
    <property type="evidence" value="ECO:0007669"/>
    <property type="project" value="InterPro"/>
</dbReference>
<dbReference type="InterPro" id="IPR003346">
    <property type="entry name" value="Transposase_20"/>
</dbReference>
<comment type="caution">
    <text evidence="3">The sequence shown here is derived from an EMBL/GenBank/DDBJ whole genome shotgun (WGS) entry which is preliminary data.</text>
</comment>
<feature type="compositionally biased region" description="Low complexity" evidence="1">
    <location>
        <begin position="91"/>
        <end position="100"/>
    </location>
</feature>
<keyword evidence="4" id="KW-1185">Reference proteome</keyword>
<feature type="region of interest" description="Disordered" evidence="1">
    <location>
        <begin position="78"/>
        <end position="130"/>
    </location>
</feature>
<dbReference type="PANTHER" id="PTHR33055">
    <property type="entry name" value="TRANSPOSASE FOR INSERTION SEQUENCE ELEMENT IS1111A"/>
    <property type="match status" value="1"/>
</dbReference>
<gene>
    <name evidence="3" type="ORF">GNZ18_02135</name>
</gene>
<protein>
    <submittedName>
        <fullName evidence="3">Transposase</fullName>
    </submittedName>
</protein>